<evidence type="ECO:0000256" key="2">
    <source>
        <dbReference type="PROSITE-ProRule" id="PRU01282"/>
    </source>
</evidence>
<dbReference type="NCBIfam" id="NF008107">
    <property type="entry name" value="PRK10853.1"/>
    <property type="match status" value="1"/>
</dbReference>
<evidence type="ECO:0000313" key="3">
    <source>
        <dbReference type="EMBL" id="MFD2162412.1"/>
    </source>
</evidence>
<protein>
    <submittedName>
        <fullName evidence="3">ArsC family reductase</fullName>
    </submittedName>
</protein>
<dbReference type="CDD" id="cd03035">
    <property type="entry name" value="ArsC_Yffb"/>
    <property type="match status" value="1"/>
</dbReference>
<dbReference type="EMBL" id="JBHUHZ010000001">
    <property type="protein sequence ID" value="MFD2162412.1"/>
    <property type="molecule type" value="Genomic_DNA"/>
</dbReference>
<dbReference type="RefSeq" id="WP_255903661.1">
    <property type="nucleotide sequence ID" value="NZ_JAFMZO010000003.1"/>
</dbReference>
<dbReference type="InterPro" id="IPR006504">
    <property type="entry name" value="Tscrpt_reg_Spx/MgsR"/>
</dbReference>
<evidence type="ECO:0000313" key="4">
    <source>
        <dbReference type="Proteomes" id="UP001597387"/>
    </source>
</evidence>
<dbReference type="NCBIfam" id="TIGR01617">
    <property type="entry name" value="arsC_related"/>
    <property type="match status" value="1"/>
</dbReference>
<dbReference type="PANTHER" id="PTHR30041">
    <property type="entry name" value="ARSENATE REDUCTASE"/>
    <property type="match status" value="1"/>
</dbReference>
<accession>A0ABW4ZLJ3</accession>
<gene>
    <name evidence="3" type="ORF">ACFSJU_08405</name>
</gene>
<dbReference type="Pfam" id="PF03960">
    <property type="entry name" value="ArsC"/>
    <property type="match status" value="1"/>
</dbReference>
<dbReference type="InterPro" id="IPR036249">
    <property type="entry name" value="Thioredoxin-like_sf"/>
</dbReference>
<dbReference type="PROSITE" id="PS51353">
    <property type="entry name" value="ARSC"/>
    <property type="match status" value="1"/>
</dbReference>
<evidence type="ECO:0000256" key="1">
    <source>
        <dbReference type="ARBA" id="ARBA00007198"/>
    </source>
</evidence>
<dbReference type="InterPro" id="IPR006660">
    <property type="entry name" value="Arsenate_reductase-like"/>
</dbReference>
<dbReference type="Gene3D" id="3.40.30.10">
    <property type="entry name" value="Glutaredoxin"/>
    <property type="match status" value="1"/>
</dbReference>
<dbReference type="Proteomes" id="UP001597387">
    <property type="component" value="Unassembled WGS sequence"/>
</dbReference>
<name>A0ABW4ZLJ3_9SPHI</name>
<reference evidence="4" key="1">
    <citation type="journal article" date="2019" name="Int. J. Syst. Evol. Microbiol.">
        <title>The Global Catalogue of Microorganisms (GCM) 10K type strain sequencing project: providing services to taxonomists for standard genome sequencing and annotation.</title>
        <authorList>
            <consortium name="The Broad Institute Genomics Platform"/>
            <consortium name="The Broad Institute Genome Sequencing Center for Infectious Disease"/>
            <person name="Wu L."/>
            <person name="Ma J."/>
        </authorList>
    </citation>
    <scope>NUCLEOTIDE SEQUENCE [LARGE SCALE GENOMIC DNA]</scope>
    <source>
        <strain evidence="4">KCTC 42217</strain>
    </source>
</reference>
<comment type="similarity">
    <text evidence="1 2">Belongs to the ArsC family.</text>
</comment>
<keyword evidence="4" id="KW-1185">Reference proteome</keyword>
<dbReference type="PANTHER" id="PTHR30041:SF8">
    <property type="entry name" value="PROTEIN YFFB"/>
    <property type="match status" value="1"/>
</dbReference>
<comment type="caution">
    <text evidence="3">The sequence shown here is derived from an EMBL/GenBank/DDBJ whole genome shotgun (WGS) entry which is preliminary data.</text>
</comment>
<organism evidence="3 4">
    <name type="scientific">Paradesertivirga mongoliensis</name>
    <dbReference type="NCBI Taxonomy" id="2100740"/>
    <lineage>
        <taxon>Bacteria</taxon>
        <taxon>Pseudomonadati</taxon>
        <taxon>Bacteroidota</taxon>
        <taxon>Sphingobacteriia</taxon>
        <taxon>Sphingobacteriales</taxon>
        <taxon>Sphingobacteriaceae</taxon>
        <taxon>Paradesertivirga</taxon>
    </lineage>
</organism>
<proteinExistence type="inferred from homology"/>
<sequence>MKVYGIKNCDTVKKALKWLDDHQVSYEFHDFKKFGVSEEKLEEWSAQTGWEPLLNKRGTTWKKLGPEVQNQIQNKADAFKLMQEKTSIIKRPVIEGANNIILGFDEAAYAGFIA</sequence>
<dbReference type="SUPFAM" id="SSF52833">
    <property type="entry name" value="Thioredoxin-like"/>
    <property type="match status" value="1"/>
</dbReference>